<keyword evidence="4" id="KW-1185">Reference proteome</keyword>
<evidence type="ECO:0000256" key="2">
    <source>
        <dbReference type="SAM" id="Coils"/>
    </source>
</evidence>
<organism evidence="3 4">
    <name type="scientific">Gleimia coleocanis DSM 15436</name>
    <dbReference type="NCBI Taxonomy" id="525245"/>
    <lineage>
        <taxon>Bacteria</taxon>
        <taxon>Bacillati</taxon>
        <taxon>Actinomycetota</taxon>
        <taxon>Actinomycetes</taxon>
        <taxon>Actinomycetales</taxon>
        <taxon>Actinomycetaceae</taxon>
        <taxon>Gleimia</taxon>
    </lineage>
</organism>
<dbReference type="eggNOG" id="COG3879">
    <property type="taxonomic scope" value="Bacteria"/>
</dbReference>
<comment type="caution">
    <text evidence="3">The sequence shown here is derived from an EMBL/GenBank/DDBJ whole genome shotgun (WGS) entry which is preliminary data.</text>
</comment>
<dbReference type="AlphaFoldDB" id="C0VY18"/>
<evidence type="ECO:0000313" key="3">
    <source>
        <dbReference type="EMBL" id="EEH64321.1"/>
    </source>
</evidence>
<sequence>MALRVSNHKRETGFNLRSAVIQFSVLCASGLLFVTTANSNTASQPGRHDVDLPTLVRHKEGEIDVLAKEVSDYEEEVKQLTAETNRLNNGLVLNPPVGFQGPGISVALSDAPYTESLPQGASADDLVIHQGDIESVFNAMWAGGAEVVGIQGIEVKPDTMVRCVGNVININGELHSPPFVITAIGNPQKLLNSLDKDDSIRVFQQYVNRYHLGFQVQESSDIVIKRFKTKTDYDFVKVLNNDSTPR</sequence>
<dbReference type="EMBL" id="ACFG01000004">
    <property type="protein sequence ID" value="EEH64321.1"/>
    <property type="molecule type" value="Genomic_DNA"/>
</dbReference>
<gene>
    <name evidence="3" type="ORF">HMPREF0044_0058</name>
</gene>
<dbReference type="Gene3D" id="3.30.70.1880">
    <property type="entry name" value="Protein of unknown function DUF881"/>
    <property type="match status" value="1"/>
</dbReference>
<dbReference type="InterPro" id="IPR010273">
    <property type="entry name" value="DUF881"/>
</dbReference>
<comment type="similarity">
    <text evidence="1">Belongs to the UPF0749 family.</text>
</comment>
<protein>
    <recommendedName>
        <fullName evidence="5">DUF881 domain-containing protein</fullName>
    </recommendedName>
</protein>
<reference evidence="3 4" key="1">
    <citation type="submission" date="2009-01" db="EMBL/GenBank/DDBJ databases">
        <authorList>
            <person name="Qin X."/>
            <person name="Bachman B."/>
            <person name="Battles P."/>
            <person name="Bell A."/>
            <person name="Bess C."/>
            <person name="Bickham C."/>
            <person name="Chaboub L."/>
            <person name="Chen D."/>
            <person name="Coyle M."/>
            <person name="Deiros D.R."/>
            <person name="Dinh H."/>
            <person name="Forbes L."/>
            <person name="Fowler G."/>
            <person name="Francisco L."/>
            <person name="Fu Q."/>
            <person name="Gubbala S."/>
            <person name="Hale W."/>
            <person name="Han Y."/>
            <person name="Hemphill L."/>
            <person name="Highlander S.K."/>
            <person name="Hirani K."/>
            <person name="Hogues M."/>
            <person name="Jackson L."/>
            <person name="Jakkamsetti A."/>
            <person name="Javaid M."/>
            <person name="Jiang H."/>
            <person name="Korchina V."/>
            <person name="Kovar C."/>
            <person name="Lara F."/>
            <person name="Lee S."/>
            <person name="Mata R."/>
            <person name="Mathew T."/>
            <person name="Moen C."/>
            <person name="Morales K."/>
            <person name="Munidasa M."/>
            <person name="Nazareth L."/>
            <person name="Ngo R."/>
            <person name="Nguyen L."/>
            <person name="Okwuonu G."/>
            <person name="Ongeri F."/>
            <person name="Patil S."/>
            <person name="Petrosino J."/>
            <person name="Pham C."/>
            <person name="Pham P."/>
            <person name="Pu L.-L."/>
            <person name="Puazo M."/>
            <person name="Raj R."/>
            <person name="Reid J."/>
            <person name="Rouhana J."/>
            <person name="Saada N."/>
            <person name="Shang Y."/>
            <person name="Simmons D."/>
            <person name="Thornton R."/>
            <person name="Warren J."/>
            <person name="Weissenberger G."/>
            <person name="Zhang J."/>
            <person name="Zhang L."/>
            <person name="Zhou C."/>
            <person name="Zhu D."/>
            <person name="Muzny D."/>
            <person name="Worley K."/>
            <person name="Gibbs R."/>
        </authorList>
    </citation>
    <scope>NUCLEOTIDE SEQUENCE [LARGE SCALE GENOMIC DNA]</scope>
    <source>
        <strain evidence="3 4">DSM 15436</strain>
    </source>
</reference>
<keyword evidence="2" id="KW-0175">Coiled coil</keyword>
<dbReference type="PANTHER" id="PTHR37313">
    <property type="entry name" value="UPF0749 PROTEIN RV1825"/>
    <property type="match status" value="1"/>
</dbReference>
<proteinExistence type="inferred from homology"/>
<dbReference type="STRING" id="525245.HMPREF0044_0058"/>
<evidence type="ECO:0008006" key="5">
    <source>
        <dbReference type="Google" id="ProtNLM"/>
    </source>
</evidence>
<dbReference type="PANTHER" id="PTHR37313:SF4">
    <property type="entry name" value="CONSERVED MEMBRANE PROTEIN-RELATED"/>
    <property type="match status" value="1"/>
</dbReference>
<name>C0VY18_9ACTO</name>
<dbReference type="HOGENOM" id="CLU_040273_4_0_11"/>
<evidence type="ECO:0000256" key="1">
    <source>
        <dbReference type="ARBA" id="ARBA00009108"/>
    </source>
</evidence>
<dbReference type="Pfam" id="PF05949">
    <property type="entry name" value="DUF881"/>
    <property type="match status" value="1"/>
</dbReference>
<feature type="coiled-coil region" evidence="2">
    <location>
        <begin position="56"/>
        <end position="90"/>
    </location>
</feature>
<accession>C0VY18</accession>
<dbReference type="Proteomes" id="UP000010301">
    <property type="component" value="Unassembled WGS sequence"/>
</dbReference>
<dbReference type="GO" id="GO:0005886">
    <property type="term" value="C:plasma membrane"/>
    <property type="evidence" value="ECO:0007669"/>
    <property type="project" value="TreeGrafter"/>
</dbReference>
<evidence type="ECO:0000313" key="4">
    <source>
        <dbReference type="Proteomes" id="UP000010301"/>
    </source>
</evidence>